<keyword evidence="2" id="KW-1185">Reference proteome</keyword>
<evidence type="ECO:0000313" key="2">
    <source>
        <dbReference type="Proteomes" id="UP000499080"/>
    </source>
</evidence>
<dbReference type="AlphaFoldDB" id="A0A4Y2ED45"/>
<accession>A0A4Y2ED45</accession>
<evidence type="ECO:0000313" key="1">
    <source>
        <dbReference type="EMBL" id="GBM25765.1"/>
    </source>
</evidence>
<protein>
    <submittedName>
        <fullName evidence="1">Uncharacterized protein</fullName>
    </submittedName>
</protein>
<dbReference type="EMBL" id="BGPR01000545">
    <property type="protein sequence ID" value="GBM25765.1"/>
    <property type="molecule type" value="Genomic_DNA"/>
</dbReference>
<organism evidence="1 2">
    <name type="scientific">Araneus ventricosus</name>
    <name type="common">Orbweaver spider</name>
    <name type="synonym">Epeira ventricosa</name>
    <dbReference type="NCBI Taxonomy" id="182803"/>
    <lineage>
        <taxon>Eukaryota</taxon>
        <taxon>Metazoa</taxon>
        <taxon>Ecdysozoa</taxon>
        <taxon>Arthropoda</taxon>
        <taxon>Chelicerata</taxon>
        <taxon>Arachnida</taxon>
        <taxon>Araneae</taxon>
        <taxon>Araneomorphae</taxon>
        <taxon>Entelegynae</taxon>
        <taxon>Araneoidea</taxon>
        <taxon>Araneidae</taxon>
        <taxon>Araneus</taxon>
    </lineage>
</organism>
<dbReference type="Proteomes" id="UP000499080">
    <property type="component" value="Unassembled WGS sequence"/>
</dbReference>
<gene>
    <name evidence="1" type="ORF">AVEN_2127_1</name>
</gene>
<proteinExistence type="predicted"/>
<reference evidence="1 2" key="1">
    <citation type="journal article" date="2019" name="Sci. Rep.">
        <title>Orb-weaving spider Araneus ventricosus genome elucidates the spidroin gene catalogue.</title>
        <authorList>
            <person name="Kono N."/>
            <person name="Nakamura H."/>
            <person name="Ohtoshi R."/>
            <person name="Moran D.A.P."/>
            <person name="Shinohara A."/>
            <person name="Yoshida Y."/>
            <person name="Fujiwara M."/>
            <person name="Mori M."/>
            <person name="Tomita M."/>
            <person name="Arakawa K."/>
        </authorList>
    </citation>
    <scope>NUCLEOTIDE SEQUENCE [LARGE SCALE GENOMIC DNA]</scope>
</reference>
<comment type="caution">
    <text evidence="1">The sequence shown here is derived from an EMBL/GenBank/DDBJ whole genome shotgun (WGS) entry which is preliminary data.</text>
</comment>
<sequence>MEFHILRFLAQPTRSKAGHHERSVSSKYGAAGQNRLSVRKTDEKWSGAFKSLKLAIHLKDSHAICPKSGLFYTHFNRKIQGHHSLVFKKTLTLNEGRGKRLLLLSTAACQSLFDFPQSADFNL</sequence>
<name>A0A4Y2ED45_ARAVE</name>